<dbReference type="KEGG" id="stq:Spith_1667"/>
<evidence type="ECO:0000313" key="3">
    <source>
        <dbReference type="EMBL" id="AEJ61927.1"/>
    </source>
</evidence>
<sequence length="402" mass="44741">MMKKLMLAYTWMALLALGGLLGYTGYLLREEAREEALEAERLAFRVRDTVAAIMSSADREKAVSAVRSFFDSLLREEDRVLALLITDEHGPLLVRARSTSFLEGSPEQGTAALVRTHFLQGVHDLRIQEAGIGLSVLTWEVRPEAVASILRRSFLWLAAYAVVHTLVTLLFALIGRHRPTRPAPNREEVRREPSPPDEVGRESLGRTEGKERKPAEGRETERKEGHRDEAGEPAAPVTEVAEEFILARIQHDLDEAAREAEDLTLVLGTISPSAGATLDEEAVERLFGPERTPAKLDEQTFLWVLPATSIQEGLSLVKQAYPRLKEASGADYPMYFGLSSRSGRLLGAEVLLKETRSALKRAVRSRHTPIFGFYADPQRYWEYLSRNQGPSSSLENEAGGAR</sequence>
<gene>
    <name evidence="3" type="ordered locus">Spith_1667</name>
</gene>
<dbReference type="AlphaFoldDB" id="G0GBB8"/>
<dbReference type="STRING" id="869211.Spith_1667"/>
<keyword evidence="2" id="KW-1133">Transmembrane helix</keyword>
<feature type="compositionally biased region" description="Basic and acidic residues" evidence="1">
    <location>
        <begin position="184"/>
        <end position="230"/>
    </location>
</feature>
<evidence type="ECO:0000256" key="2">
    <source>
        <dbReference type="SAM" id="Phobius"/>
    </source>
</evidence>
<keyword evidence="2" id="KW-0472">Membrane</keyword>
<evidence type="ECO:0000313" key="4">
    <source>
        <dbReference type="Proteomes" id="UP000007254"/>
    </source>
</evidence>
<accession>G0GBB8</accession>
<organism evidence="3 4">
    <name type="scientific">Winmispira thermophila (strain ATCC 700085 / DSM 6578 / Z-1203)</name>
    <name type="common">Spirochaeta thermophila</name>
    <dbReference type="NCBI Taxonomy" id="869211"/>
    <lineage>
        <taxon>Bacteria</taxon>
        <taxon>Pseudomonadati</taxon>
        <taxon>Spirochaetota</taxon>
        <taxon>Spirochaetia</taxon>
        <taxon>Winmispirales</taxon>
        <taxon>Winmispiraceae</taxon>
        <taxon>Winmispira</taxon>
    </lineage>
</organism>
<protein>
    <submittedName>
        <fullName evidence="3">Uncharacterized protein</fullName>
    </submittedName>
</protein>
<keyword evidence="4" id="KW-1185">Reference proteome</keyword>
<evidence type="ECO:0000256" key="1">
    <source>
        <dbReference type="SAM" id="MobiDB-lite"/>
    </source>
</evidence>
<dbReference type="HOGENOM" id="CLU_698115_0_0_12"/>
<reference evidence="3 4" key="1">
    <citation type="submission" date="2011-06" db="EMBL/GenBank/DDBJ databases">
        <title>The complete genome of Spirochaeta thermophila DSM 6578.</title>
        <authorList>
            <consortium name="US DOE Joint Genome Institute (JGI-PGF)"/>
            <person name="Lucas S."/>
            <person name="Lapidus A."/>
            <person name="Bruce D."/>
            <person name="Goodwin L."/>
            <person name="Pitluck S."/>
            <person name="Peters L."/>
            <person name="Kyrpides N."/>
            <person name="Mavromatis K."/>
            <person name="Ivanova N."/>
            <person name="Mikailova N."/>
            <person name="Pagani I."/>
            <person name="Chertkov O."/>
            <person name="Detter J.C."/>
            <person name="Tapia R."/>
            <person name="Han C."/>
            <person name="Land M."/>
            <person name="Hauser L."/>
            <person name="Markowitz V."/>
            <person name="Cheng J.-F."/>
            <person name="Hugenholtz P."/>
            <person name="Woyke T."/>
            <person name="Wu D."/>
            <person name="Spring S."/>
            <person name="Merkhoffer B."/>
            <person name="Schneider S."/>
            <person name="Klenk H.-P."/>
            <person name="Eisen J.A."/>
        </authorList>
    </citation>
    <scope>NUCLEOTIDE SEQUENCE [LARGE SCALE GENOMIC DNA]</scope>
    <source>
        <strain evidence="4">ATCC 700085 / DSM 6578 / Z-1203</strain>
    </source>
</reference>
<proteinExistence type="predicted"/>
<dbReference type="EMBL" id="CP002903">
    <property type="protein sequence ID" value="AEJ61927.1"/>
    <property type="molecule type" value="Genomic_DNA"/>
</dbReference>
<feature type="transmembrane region" description="Helical" evidence="2">
    <location>
        <begin position="154"/>
        <end position="174"/>
    </location>
</feature>
<feature type="region of interest" description="Disordered" evidence="1">
    <location>
        <begin position="181"/>
        <end position="236"/>
    </location>
</feature>
<keyword evidence="2" id="KW-0812">Transmembrane</keyword>
<name>G0GBB8_WINT7</name>
<dbReference type="Proteomes" id="UP000007254">
    <property type="component" value="Chromosome"/>
</dbReference>